<accession>A0A3G9GHT6</accession>
<dbReference type="PANTHER" id="PTHR35565">
    <property type="entry name" value="CYTOPLASMIC PROTEIN-RELATED"/>
    <property type="match status" value="1"/>
</dbReference>
<feature type="domain" description="TssC1 C-terminal" evidence="2">
    <location>
        <begin position="379"/>
        <end position="489"/>
    </location>
</feature>
<protein>
    <submittedName>
        <fullName evidence="3">Uncharacterized protein ImpC</fullName>
    </submittedName>
</protein>
<evidence type="ECO:0000259" key="2">
    <source>
        <dbReference type="Pfam" id="PF18945"/>
    </source>
</evidence>
<dbReference type="KEGG" id="amah:DLM_1598"/>
<dbReference type="InterPro" id="IPR010269">
    <property type="entry name" value="T6SS_TssC-like"/>
</dbReference>
<sequence>MSAELQGVASPLVADKQTSSLLDSIIEQSRVASSDSERSHARDLIAELAEQVLEGSVTVARDLSASLDARIAEIDALISEQLNAIMHHADFQQLEASWRGLNYLVKSSETSTQLKLKVLNVSKKELVKDFKAASEFDQSALFKKIYEDEYGTFGGAPYAALVGDFEFTRHPEDFYLLEELSHVAAAAHAPLISAAAPGLFGLESFADIGKPRDLAKIFDTVEYAKWKSFRESEDSRYVGLVLPHVLGRLPYGRDNVPVEEFDFEENVDGTNHDKYLWTNAAYAYAARLTDAFAQYGWLAAIRGVEGGGLVEGLPAHTFKTDSGEVALKCPTEVAITDRTEKLLSDLGLIALVHCKNTDYAAFFAGQSVQKAKTYNTDAANANARLSTQLPYIFAVSRIAHYMKSIMRDKIGSFASRQNVQDYLNTWLAQYVLLDDSASQEAKAKYPLREARVDVVEVPGKPGVYRAAAFLRPHFQLDELTISLRLVAELPQPAG</sequence>
<feature type="domain" description="TssC1 N-terminal" evidence="1">
    <location>
        <begin position="68"/>
        <end position="369"/>
    </location>
</feature>
<dbReference type="OrthoDB" id="9764000at2"/>
<evidence type="ECO:0000313" key="3">
    <source>
        <dbReference type="EMBL" id="BBF85217.1"/>
    </source>
</evidence>
<proteinExistence type="predicted"/>
<dbReference type="Pfam" id="PF05943">
    <property type="entry name" value="VipB"/>
    <property type="match status" value="1"/>
</dbReference>
<dbReference type="RefSeq" id="WP_089084306.1">
    <property type="nucleotide sequence ID" value="NZ_AP018823.1"/>
</dbReference>
<dbReference type="InterPro" id="IPR044031">
    <property type="entry name" value="TssC1_N"/>
</dbReference>
<reference evidence="4" key="1">
    <citation type="journal article" date="2017" name="Biotechnol. Biofuels">
        <title>Evaluation of environmental bacterial communities as a factor affecting the growth of duckweed Lemna minor.</title>
        <authorList>
            <person name="Ishizawa H."/>
            <person name="Kuroda M."/>
            <person name="Morikawa M."/>
            <person name="Ike M."/>
        </authorList>
    </citation>
    <scope>NUCLEOTIDE SEQUENCE [LARGE SCALE GENOMIC DNA]</scope>
    <source>
        <strain evidence="4">H3</strain>
    </source>
</reference>
<dbReference type="Pfam" id="PF18945">
    <property type="entry name" value="VipB_2"/>
    <property type="match status" value="1"/>
</dbReference>
<dbReference type="EMBL" id="AP018823">
    <property type="protein sequence ID" value="BBF85217.1"/>
    <property type="molecule type" value="Genomic_DNA"/>
</dbReference>
<dbReference type="NCBIfam" id="TIGR03355">
    <property type="entry name" value="VI_chp_2"/>
    <property type="match status" value="1"/>
</dbReference>
<dbReference type="AlphaFoldDB" id="A0A3G9GHT6"/>
<reference evidence="3 4" key="2">
    <citation type="journal article" date="2017" name="Genome Announc.">
        <title>Draft genome sequence of Aquitalea magnusonii strain H3, a plant growth-promoting bacterium of duckweed Lemna minor.</title>
        <authorList>
            <person name="Ishizawa H."/>
            <person name="Kuroda M."/>
            <person name="Ike M."/>
        </authorList>
    </citation>
    <scope>NUCLEOTIDE SEQUENCE [LARGE SCALE GENOMIC DNA]</scope>
    <source>
        <strain evidence="3 4">H3</strain>
    </source>
</reference>
<dbReference type="InterPro" id="IPR044032">
    <property type="entry name" value="TssC1_C"/>
</dbReference>
<keyword evidence="4" id="KW-1185">Reference proteome</keyword>
<evidence type="ECO:0000313" key="4">
    <source>
        <dbReference type="Proteomes" id="UP000198290"/>
    </source>
</evidence>
<gene>
    <name evidence="3" type="ORF">DLM_1598</name>
</gene>
<organism evidence="3 4">
    <name type="scientific">Aquitalea magnusonii</name>
    <dbReference type="NCBI Taxonomy" id="332411"/>
    <lineage>
        <taxon>Bacteria</taxon>
        <taxon>Pseudomonadati</taxon>
        <taxon>Pseudomonadota</taxon>
        <taxon>Betaproteobacteria</taxon>
        <taxon>Neisseriales</taxon>
        <taxon>Chromobacteriaceae</taxon>
        <taxon>Aquitalea</taxon>
    </lineage>
</organism>
<dbReference type="PANTHER" id="PTHR35565:SF3">
    <property type="entry name" value="TYPE VI SECRETION SYSTEM SHEATH PROTEIN TSSC1"/>
    <property type="match status" value="1"/>
</dbReference>
<name>A0A3G9GHT6_9NEIS</name>
<dbReference type="Proteomes" id="UP000198290">
    <property type="component" value="Chromosome"/>
</dbReference>
<reference evidence="4" key="3">
    <citation type="journal article" date="2017" name="Plant Physiol. Biochem.">
        <title>Differential oxidative and antioxidative response of duckweed Lemna minor toward plant growth promoting/inhibiting bacteria.</title>
        <authorList>
            <person name="Ishizawa H."/>
            <person name="Kuroda M."/>
            <person name="Morikawa M."/>
            <person name="Ike M."/>
        </authorList>
    </citation>
    <scope>NUCLEOTIDE SEQUENCE [LARGE SCALE GENOMIC DNA]</scope>
    <source>
        <strain evidence="4">H3</strain>
    </source>
</reference>
<evidence type="ECO:0000259" key="1">
    <source>
        <dbReference type="Pfam" id="PF05943"/>
    </source>
</evidence>